<feature type="region of interest" description="Disordered" evidence="8">
    <location>
        <begin position="1"/>
        <end position="23"/>
    </location>
</feature>
<evidence type="ECO:0000256" key="7">
    <source>
        <dbReference type="ARBA" id="ARBA00023136"/>
    </source>
</evidence>
<evidence type="ECO:0000259" key="9">
    <source>
        <dbReference type="Pfam" id="PF12019"/>
    </source>
</evidence>
<keyword evidence="3" id="KW-0488">Methylation</keyword>
<keyword evidence="5" id="KW-0812">Transmembrane</keyword>
<name>F3L626_9GAMM</name>
<protein>
    <recommendedName>
        <fullName evidence="9">General secretion pathway GspH domain-containing protein</fullName>
    </recommendedName>
</protein>
<evidence type="ECO:0000256" key="4">
    <source>
        <dbReference type="ARBA" id="ARBA00022519"/>
    </source>
</evidence>
<keyword evidence="2" id="KW-1003">Cell membrane</keyword>
<feature type="compositionally biased region" description="Low complexity" evidence="8">
    <location>
        <begin position="1"/>
        <end position="11"/>
    </location>
</feature>
<evidence type="ECO:0000256" key="8">
    <source>
        <dbReference type="SAM" id="MobiDB-lite"/>
    </source>
</evidence>
<sequence>MIFEDTGTIGDSTDDTTVDGNGDQRVRVKQGLDVLVTIVGSAGIESFVSFDGSGFTRDASNNYQSGTFTVCDDRGDAGRARAVYLGAAGSSRVGDLAGGLTCDG</sequence>
<evidence type="ECO:0000256" key="3">
    <source>
        <dbReference type="ARBA" id="ARBA00022481"/>
    </source>
</evidence>
<dbReference type="GO" id="GO:0005886">
    <property type="term" value="C:plasma membrane"/>
    <property type="evidence" value="ECO:0007669"/>
    <property type="project" value="UniProtKB-SubCell"/>
</dbReference>
<dbReference type="AlphaFoldDB" id="F3L626"/>
<keyword evidence="7" id="KW-0472">Membrane</keyword>
<evidence type="ECO:0000313" key="11">
    <source>
        <dbReference type="Proteomes" id="UP000005615"/>
    </source>
</evidence>
<reference evidence="10 11" key="1">
    <citation type="journal article" date="2011" name="J. Bacteriol.">
        <title>Genome sequence of strain IMCC3088, a proteorhodopsin-containing marine bacterium belonging to the OM60/NOR5 clade.</title>
        <authorList>
            <person name="Jang Y."/>
            <person name="Oh H.M."/>
            <person name="Kang I."/>
            <person name="Lee K."/>
            <person name="Yang S.J."/>
            <person name="Cho J.C."/>
        </authorList>
    </citation>
    <scope>NUCLEOTIDE SEQUENCE [LARGE SCALE GENOMIC DNA]</scope>
    <source>
        <strain evidence="10 11">IMCC3088</strain>
    </source>
</reference>
<feature type="domain" description="General secretion pathway GspH" evidence="9">
    <location>
        <begin position="10"/>
        <end position="89"/>
    </location>
</feature>
<dbReference type="GO" id="GO:0015628">
    <property type="term" value="P:protein secretion by the type II secretion system"/>
    <property type="evidence" value="ECO:0007669"/>
    <property type="project" value="InterPro"/>
</dbReference>
<comment type="caution">
    <text evidence="10">The sequence shown here is derived from an EMBL/GenBank/DDBJ whole genome shotgun (WGS) entry which is preliminary data.</text>
</comment>
<dbReference type="InterPro" id="IPR022346">
    <property type="entry name" value="T2SS_GspH"/>
</dbReference>
<evidence type="ECO:0000256" key="1">
    <source>
        <dbReference type="ARBA" id="ARBA00004377"/>
    </source>
</evidence>
<organism evidence="10 11">
    <name type="scientific">Aequoribacter fuscus</name>
    <dbReference type="NCBI Taxonomy" id="2518989"/>
    <lineage>
        <taxon>Bacteria</taxon>
        <taxon>Pseudomonadati</taxon>
        <taxon>Pseudomonadota</taxon>
        <taxon>Gammaproteobacteria</taxon>
        <taxon>Cellvibrionales</taxon>
        <taxon>Halieaceae</taxon>
        <taxon>Aequoribacter</taxon>
    </lineage>
</organism>
<keyword evidence="11" id="KW-1185">Reference proteome</keyword>
<dbReference type="GO" id="GO:0015627">
    <property type="term" value="C:type II protein secretion system complex"/>
    <property type="evidence" value="ECO:0007669"/>
    <property type="project" value="InterPro"/>
</dbReference>
<proteinExistence type="predicted"/>
<evidence type="ECO:0000313" key="10">
    <source>
        <dbReference type="EMBL" id="EGG28219.1"/>
    </source>
</evidence>
<gene>
    <name evidence="10" type="ORF">IMCC3088_663</name>
</gene>
<keyword evidence="6" id="KW-1133">Transmembrane helix</keyword>
<dbReference type="EMBL" id="AEIG01000149">
    <property type="protein sequence ID" value="EGG28219.1"/>
    <property type="molecule type" value="Genomic_DNA"/>
</dbReference>
<keyword evidence="4" id="KW-0997">Cell inner membrane</keyword>
<evidence type="ECO:0000256" key="2">
    <source>
        <dbReference type="ARBA" id="ARBA00022475"/>
    </source>
</evidence>
<dbReference type="Gene3D" id="3.55.40.10">
    <property type="entry name" value="minor pseudopilin epsh domain"/>
    <property type="match status" value="1"/>
</dbReference>
<dbReference type="Proteomes" id="UP000005615">
    <property type="component" value="Unassembled WGS sequence"/>
</dbReference>
<evidence type="ECO:0000256" key="5">
    <source>
        <dbReference type="ARBA" id="ARBA00022692"/>
    </source>
</evidence>
<evidence type="ECO:0000256" key="6">
    <source>
        <dbReference type="ARBA" id="ARBA00022989"/>
    </source>
</evidence>
<comment type="subcellular location">
    <subcellularLocation>
        <location evidence="1">Cell inner membrane</location>
        <topology evidence="1">Single-pass membrane protein</topology>
    </subcellularLocation>
</comment>
<dbReference type="Pfam" id="PF12019">
    <property type="entry name" value="GspH"/>
    <property type="match status" value="1"/>
</dbReference>
<accession>F3L626</accession>